<dbReference type="EMBL" id="CMVM020000248">
    <property type="status" value="NOT_ANNOTATED_CDS"/>
    <property type="molecule type" value="Genomic_DNA"/>
</dbReference>
<protein>
    <submittedName>
        <fullName evidence="2">Uncharacterized protein</fullName>
    </submittedName>
</protein>
<dbReference type="EnsemblMetazoa" id="OVOC8307.1">
    <property type="protein sequence ID" value="OVOC8307.1"/>
    <property type="gene ID" value="WBGene00245116"/>
</dbReference>
<evidence type="ECO:0000313" key="3">
    <source>
        <dbReference type="Proteomes" id="UP000024404"/>
    </source>
</evidence>
<evidence type="ECO:0000313" key="2">
    <source>
        <dbReference type="EnsemblMetazoa" id="OVOC8307.1"/>
    </source>
</evidence>
<feature type="transmembrane region" description="Helical" evidence="1">
    <location>
        <begin position="24"/>
        <end position="43"/>
    </location>
</feature>
<keyword evidence="1" id="KW-0812">Transmembrane</keyword>
<evidence type="ECO:0000256" key="1">
    <source>
        <dbReference type="SAM" id="Phobius"/>
    </source>
</evidence>
<reference evidence="2" key="2">
    <citation type="submission" date="2022-06" db="UniProtKB">
        <authorList>
            <consortium name="EnsemblMetazoa"/>
        </authorList>
    </citation>
    <scope>IDENTIFICATION</scope>
</reference>
<accession>A0A8R1U0C4</accession>
<sequence length="135" mass="16409">MTSKEERKVLAIQKKKKRKNKKKINILRILIMRQACIFQVLSLNDHSKWFLLLHKVYLYRHSLIYILTGYVSRSSGYMFLMLKTYEWDEKTATSDYEWYRTNCIRKIIMHIKNLSPINLSPKYSEDEDLRKIPLY</sequence>
<reference evidence="3" key="1">
    <citation type="submission" date="2013-10" db="EMBL/GenBank/DDBJ databases">
        <title>Genome sequencing of Onchocerca volvulus.</title>
        <authorList>
            <person name="Cotton J."/>
            <person name="Tsai J."/>
            <person name="Stanley E."/>
            <person name="Tracey A."/>
            <person name="Holroyd N."/>
            <person name="Lustigman S."/>
            <person name="Berriman M."/>
        </authorList>
    </citation>
    <scope>NUCLEOTIDE SEQUENCE</scope>
</reference>
<keyword evidence="1" id="KW-0472">Membrane</keyword>
<organism evidence="2 3">
    <name type="scientific">Onchocerca volvulus</name>
    <dbReference type="NCBI Taxonomy" id="6282"/>
    <lineage>
        <taxon>Eukaryota</taxon>
        <taxon>Metazoa</taxon>
        <taxon>Ecdysozoa</taxon>
        <taxon>Nematoda</taxon>
        <taxon>Chromadorea</taxon>
        <taxon>Rhabditida</taxon>
        <taxon>Spirurina</taxon>
        <taxon>Spiruromorpha</taxon>
        <taxon>Filarioidea</taxon>
        <taxon>Onchocercidae</taxon>
        <taxon>Onchocerca</taxon>
    </lineage>
</organism>
<dbReference type="Proteomes" id="UP000024404">
    <property type="component" value="Unassembled WGS sequence"/>
</dbReference>
<name>A0A8R1U0C4_ONCVO</name>
<proteinExistence type="predicted"/>
<feature type="transmembrane region" description="Helical" evidence="1">
    <location>
        <begin position="63"/>
        <end position="82"/>
    </location>
</feature>
<dbReference type="AlphaFoldDB" id="A0A8R1U0C4"/>
<keyword evidence="3" id="KW-1185">Reference proteome</keyword>
<keyword evidence="1" id="KW-1133">Transmembrane helix</keyword>